<organism evidence="9">
    <name type="scientific">Odontella aurita</name>
    <dbReference type="NCBI Taxonomy" id="265563"/>
    <lineage>
        <taxon>Eukaryota</taxon>
        <taxon>Sar</taxon>
        <taxon>Stramenopiles</taxon>
        <taxon>Ochrophyta</taxon>
        <taxon>Bacillariophyta</taxon>
        <taxon>Mediophyceae</taxon>
        <taxon>Biddulphiophycidae</taxon>
        <taxon>Eupodiscales</taxon>
        <taxon>Odontellaceae</taxon>
        <taxon>Odontella</taxon>
    </lineage>
</organism>
<reference evidence="9" key="1">
    <citation type="submission" date="2021-01" db="EMBL/GenBank/DDBJ databases">
        <authorList>
            <person name="Corre E."/>
            <person name="Pelletier E."/>
            <person name="Niang G."/>
            <person name="Scheremetjew M."/>
            <person name="Finn R."/>
            <person name="Kale V."/>
            <person name="Holt S."/>
            <person name="Cochrane G."/>
            <person name="Meng A."/>
            <person name="Brown T."/>
            <person name="Cohen L."/>
        </authorList>
    </citation>
    <scope>NUCLEOTIDE SEQUENCE</scope>
    <source>
        <strain evidence="9">Isolate 1302-5</strain>
    </source>
</reference>
<keyword evidence="1" id="KW-0479">Metal-binding</keyword>
<dbReference type="GO" id="GO:0061630">
    <property type="term" value="F:ubiquitin protein ligase activity"/>
    <property type="evidence" value="ECO:0007669"/>
    <property type="project" value="TreeGrafter"/>
</dbReference>
<feature type="region of interest" description="Disordered" evidence="5">
    <location>
        <begin position="1"/>
        <end position="43"/>
    </location>
</feature>
<dbReference type="CDD" id="cd16464">
    <property type="entry name" value="RING-H2_Pirh2-like"/>
    <property type="match status" value="1"/>
</dbReference>
<dbReference type="InterPro" id="IPR001841">
    <property type="entry name" value="Znf_RING"/>
</dbReference>
<evidence type="ECO:0000259" key="6">
    <source>
        <dbReference type="PROSITE" id="PS50089"/>
    </source>
</evidence>
<accession>A0A7S4NJ34</accession>
<dbReference type="PANTHER" id="PTHR21319">
    <property type="entry name" value="RING FINGER AND CHY ZINC FINGER DOMAIN-CONTAINING PROTEIN 1"/>
    <property type="match status" value="1"/>
</dbReference>
<dbReference type="Gene3D" id="2.20.28.10">
    <property type="match status" value="1"/>
</dbReference>
<dbReference type="InterPro" id="IPR017921">
    <property type="entry name" value="Znf_CTCHY"/>
</dbReference>
<evidence type="ECO:0008006" key="10">
    <source>
        <dbReference type="Google" id="ProtNLM"/>
    </source>
</evidence>
<dbReference type="InterPro" id="IPR008913">
    <property type="entry name" value="Znf_CHY"/>
</dbReference>
<feature type="region of interest" description="Disordered" evidence="5">
    <location>
        <begin position="468"/>
        <end position="488"/>
    </location>
</feature>
<dbReference type="AlphaFoldDB" id="A0A7S4NJ34"/>
<dbReference type="SMART" id="SM00184">
    <property type="entry name" value="RING"/>
    <property type="match status" value="1"/>
</dbReference>
<evidence type="ECO:0000256" key="1">
    <source>
        <dbReference type="ARBA" id="ARBA00022723"/>
    </source>
</evidence>
<dbReference type="PANTHER" id="PTHR21319:SF0">
    <property type="entry name" value="AND RING FINGER DOMAIN PROTEIN, PUTATIVE (AFU_ORTHOLOGUE AFUA_1G08900)-RELATED"/>
    <property type="match status" value="1"/>
</dbReference>
<evidence type="ECO:0000259" key="7">
    <source>
        <dbReference type="PROSITE" id="PS51266"/>
    </source>
</evidence>
<dbReference type="PROSITE" id="PS51270">
    <property type="entry name" value="ZF_CTCHY"/>
    <property type="match status" value="1"/>
</dbReference>
<dbReference type="GO" id="GO:0006511">
    <property type="term" value="P:ubiquitin-dependent protein catabolic process"/>
    <property type="evidence" value="ECO:0007669"/>
    <property type="project" value="TreeGrafter"/>
</dbReference>
<dbReference type="PROSITE" id="PS51266">
    <property type="entry name" value="ZF_CHY"/>
    <property type="match status" value="1"/>
</dbReference>
<dbReference type="InterPro" id="IPR037275">
    <property type="entry name" value="Znf_CTCHY_sf"/>
</dbReference>
<dbReference type="InterPro" id="IPR013083">
    <property type="entry name" value="Znf_RING/FYVE/PHD"/>
</dbReference>
<dbReference type="GO" id="GO:0008270">
    <property type="term" value="F:zinc ion binding"/>
    <property type="evidence" value="ECO:0007669"/>
    <property type="project" value="UniProtKB-KW"/>
</dbReference>
<feature type="region of interest" description="Disordered" evidence="5">
    <location>
        <begin position="404"/>
        <end position="441"/>
    </location>
</feature>
<dbReference type="InterPro" id="IPR039512">
    <property type="entry name" value="RCHY1_zinc-ribbon"/>
</dbReference>
<evidence type="ECO:0000256" key="5">
    <source>
        <dbReference type="SAM" id="MobiDB-lite"/>
    </source>
</evidence>
<feature type="domain" description="RING-type" evidence="6">
    <location>
        <begin position="807"/>
        <end position="850"/>
    </location>
</feature>
<dbReference type="SUPFAM" id="SSF161219">
    <property type="entry name" value="CHY zinc finger-like"/>
    <property type="match status" value="1"/>
</dbReference>
<keyword evidence="3" id="KW-0862">Zinc</keyword>
<evidence type="ECO:0000313" key="9">
    <source>
        <dbReference type="EMBL" id="CAE2291011.1"/>
    </source>
</evidence>
<feature type="domain" description="CHY-type" evidence="7">
    <location>
        <begin position="660"/>
        <end position="736"/>
    </location>
</feature>
<dbReference type="PROSITE" id="PS50089">
    <property type="entry name" value="ZF_RING_2"/>
    <property type="match status" value="1"/>
</dbReference>
<proteinExistence type="predicted"/>
<dbReference type="SUPFAM" id="SSF57850">
    <property type="entry name" value="RING/U-box"/>
    <property type="match status" value="1"/>
</dbReference>
<dbReference type="Pfam" id="PF05495">
    <property type="entry name" value="zf-CHY"/>
    <property type="match status" value="1"/>
</dbReference>
<gene>
    <name evidence="9" type="ORF">OAUR00152_LOCUS43188</name>
</gene>
<evidence type="ECO:0000256" key="3">
    <source>
        <dbReference type="ARBA" id="ARBA00022833"/>
    </source>
</evidence>
<protein>
    <recommendedName>
        <fullName evidence="10">RING-type domain-containing protein</fullName>
    </recommendedName>
</protein>
<dbReference type="Pfam" id="PF13639">
    <property type="entry name" value="zf-RING_2"/>
    <property type="match status" value="1"/>
</dbReference>
<feature type="domain" description="CTCHY-type" evidence="8">
    <location>
        <begin position="741"/>
        <end position="806"/>
    </location>
</feature>
<dbReference type="GO" id="GO:0005634">
    <property type="term" value="C:nucleus"/>
    <property type="evidence" value="ECO:0007669"/>
    <property type="project" value="TreeGrafter"/>
</dbReference>
<sequence length="925" mass="99804">MPPPHRRRHFEDGHGSSAEGSPDDSAAVSLAPLPPPVVAEGQQNKRAKKDLFGDCALVEIIHLHDCLRGAVGALQRDVTELSKTLLSPTSPAERSSSAGVEASAAAVASQAQDRAAELERRVAGRFKVIWSVFKAHSAAEDEFIWPALQRKQVVGAGSRSPALDLGHGGGADVGIGPVHPGDGVVGPARAAAAGGGGGRDGGSEDVPCVIEQEEYEEDHANEESMFRTMDSLLSQLREGLSEQRRRISSIVQEESDSEKMRVSGVTASGETFPTGTVSSEQPLTIDEMADASRVREMARKIDEITSTLSQHLMTHLDKEETQCMPLVRKHLSKSEINDLVGRIMGLRSSDLMSQIMTMAVQNLDDTDRDEMVRYMKQAMVGTFFERWLSMGGWMNDKKHPPVTCLAVSNDDSSETGEDKKMPAVTSDAVDEDAKPSAAPESDFCSMCASAGRCLATDPVTCHNKASTVQNASQHEREYSSPIAPKVPNAAPAVSESSVASVSAAASEESAASAAPTSPKELESLIRAIASNPKLTPVQKNTTIQGLRDSVWRNQHRNVAAASSDCVNGGAKRKRDEADVSVEVHLSASAAVAAASASATTVTRSRRVTPPSAYYKKGPDGEVVLIWSSDSPSGGAQFPPDDRSVPLFSASELAPTYFDGATGAVLGCPHYARSCKLRHPSSGRLYTCRLCCEQEREMPMKDKDSPLDRYAVTEVLCMRCGALQPASDSCCNTKCEAHGKPYAKYTCRICNFYDDGPQKNIYHCPFCNVCRTGLGLGIDYRHCMRCNACVSLKDGEHHCIPQILQGNCPICHESMFQSTEPLRGLKCGHVMHLSCYNHYKRGQSYTCPLCKKCVEDMTDYFALLDAAVRMQPMPAAYSNMISNIYCQDCGQTGSVQYHFVGCKCSECGSYNTRELSRIEGAAAANM</sequence>
<evidence type="ECO:0000256" key="2">
    <source>
        <dbReference type="ARBA" id="ARBA00022771"/>
    </source>
</evidence>
<dbReference type="Gene3D" id="1.20.120.520">
    <property type="entry name" value="nmb1532 protein domain like"/>
    <property type="match status" value="1"/>
</dbReference>
<name>A0A7S4NJ34_9STRA</name>
<evidence type="ECO:0000256" key="4">
    <source>
        <dbReference type="PROSITE-ProRule" id="PRU00601"/>
    </source>
</evidence>
<dbReference type="Pfam" id="PF14599">
    <property type="entry name" value="zinc_ribbon_6"/>
    <property type="match status" value="1"/>
</dbReference>
<evidence type="ECO:0000259" key="8">
    <source>
        <dbReference type="PROSITE" id="PS51270"/>
    </source>
</evidence>
<dbReference type="Gene3D" id="3.30.40.10">
    <property type="entry name" value="Zinc/RING finger domain, C3HC4 (zinc finger)"/>
    <property type="match status" value="1"/>
</dbReference>
<keyword evidence="2 4" id="KW-0863">Zinc-finger</keyword>
<dbReference type="SUPFAM" id="SSF161245">
    <property type="entry name" value="Zinc hairpin stack"/>
    <property type="match status" value="1"/>
</dbReference>
<dbReference type="EMBL" id="HBKQ01063283">
    <property type="protein sequence ID" value="CAE2291011.1"/>
    <property type="molecule type" value="Transcribed_RNA"/>
</dbReference>
<dbReference type="GO" id="GO:0016567">
    <property type="term" value="P:protein ubiquitination"/>
    <property type="evidence" value="ECO:0007669"/>
    <property type="project" value="TreeGrafter"/>
</dbReference>
<dbReference type="InterPro" id="IPR037274">
    <property type="entry name" value="Znf_CHY_sf"/>
</dbReference>